<evidence type="ECO:0000256" key="10">
    <source>
        <dbReference type="ARBA" id="ARBA00047937"/>
    </source>
</evidence>
<dbReference type="InterPro" id="IPR008909">
    <property type="entry name" value="DALR_anticod-bd"/>
</dbReference>
<evidence type="ECO:0000256" key="6">
    <source>
        <dbReference type="ARBA" id="ARBA00022741"/>
    </source>
</evidence>
<dbReference type="GO" id="GO:0006420">
    <property type="term" value="P:arginyl-tRNA aminoacylation"/>
    <property type="evidence" value="ECO:0007669"/>
    <property type="project" value="InterPro"/>
</dbReference>
<keyword evidence="8 11" id="KW-0648">Protein biosynthesis</keyword>
<evidence type="ECO:0000256" key="1">
    <source>
        <dbReference type="ARBA" id="ARBA00004496"/>
    </source>
</evidence>
<dbReference type="HOGENOM" id="CLU_007220_2_2_4"/>
<evidence type="ECO:0000259" key="12">
    <source>
        <dbReference type="Pfam" id="PF05746"/>
    </source>
</evidence>
<accession>M1M6Y6</accession>
<keyword evidence="5 11" id="KW-0436">Ligase</keyword>
<dbReference type="Pfam" id="PF02092">
    <property type="entry name" value="tRNA_synt_2f"/>
    <property type="match status" value="1"/>
</dbReference>
<dbReference type="InterPro" id="IPR006194">
    <property type="entry name" value="Gly-tRNA-synth_heterodimer"/>
</dbReference>
<dbReference type="SUPFAM" id="SSF109604">
    <property type="entry name" value="HD-domain/PDEase-like"/>
    <property type="match status" value="1"/>
</dbReference>
<dbReference type="PANTHER" id="PTHR30075:SF2">
    <property type="entry name" value="GLYCINE--TRNA LIGASE, CHLOROPLASTIC_MITOCHONDRIAL 2"/>
    <property type="match status" value="1"/>
</dbReference>
<dbReference type="KEGG" id="kct:CDEE_0884"/>
<dbReference type="EC" id="6.1.1.14" evidence="11"/>
<organism evidence="13 14">
    <name type="scientific">Candidatus Kinetoplastidibacterium crithidiae TCC036E</name>
    <dbReference type="NCBI Taxonomy" id="1208918"/>
    <lineage>
        <taxon>Bacteria</taxon>
        <taxon>Pseudomonadati</taxon>
        <taxon>Pseudomonadota</taxon>
        <taxon>Betaproteobacteria</taxon>
        <taxon>Candidatus Kinetoplastidibacterium</taxon>
    </lineage>
</organism>
<evidence type="ECO:0000256" key="2">
    <source>
        <dbReference type="ARBA" id="ARBA00008226"/>
    </source>
</evidence>
<evidence type="ECO:0000256" key="4">
    <source>
        <dbReference type="ARBA" id="ARBA00022490"/>
    </source>
</evidence>
<keyword evidence="9 11" id="KW-0030">Aminoacyl-tRNA synthetase</keyword>
<dbReference type="GO" id="GO:0005829">
    <property type="term" value="C:cytosol"/>
    <property type="evidence" value="ECO:0007669"/>
    <property type="project" value="TreeGrafter"/>
</dbReference>
<evidence type="ECO:0000256" key="3">
    <source>
        <dbReference type="ARBA" id="ARBA00011209"/>
    </source>
</evidence>
<evidence type="ECO:0000256" key="9">
    <source>
        <dbReference type="ARBA" id="ARBA00023146"/>
    </source>
</evidence>
<dbReference type="EMBL" id="CP003804">
    <property type="protein sequence ID" value="AGF47845.1"/>
    <property type="molecule type" value="Genomic_DNA"/>
</dbReference>
<evidence type="ECO:0000313" key="13">
    <source>
        <dbReference type="EMBL" id="AGF47845.1"/>
    </source>
</evidence>
<gene>
    <name evidence="11" type="primary">glyS</name>
    <name evidence="13" type="ORF">CDEE_0884</name>
</gene>
<evidence type="ECO:0000313" key="14">
    <source>
        <dbReference type="Proteomes" id="UP000011686"/>
    </source>
</evidence>
<dbReference type="PATRIC" id="fig|1208918.3.peg.545"/>
<dbReference type="HAMAP" id="MF_00255">
    <property type="entry name" value="Gly_tRNA_synth_beta"/>
    <property type="match status" value="1"/>
</dbReference>
<dbReference type="STRING" id="1208918.CDEE_0884"/>
<evidence type="ECO:0000256" key="5">
    <source>
        <dbReference type="ARBA" id="ARBA00022598"/>
    </source>
</evidence>
<evidence type="ECO:0000256" key="11">
    <source>
        <dbReference type="HAMAP-Rule" id="MF_00255"/>
    </source>
</evidence>
<dbReference type="GO" id="GO:0004820">
    <property type="term" value="F:glycine-tRNA ligase activity"/>
    <property type="evidence" value="ECO:0007669"/>
    <property type="project" value="UniProtKB-UniRule"/>
</dbReference>
<reference evidence="13 14" key="1">
    <citation type="journal article" date="2013" name="Genome Biol. Evol.">
        <title>Genome evolution and phylogenomic analysis of candidatus kinetoplastibacterium, the betaproteobacterial endosymbionts of strigomonas and angomonas.</title>
        <authorList>
            <person name="Alves J.M."/>
            <person name="Serrano M.G."/>
            <person name="Maia da Silva F."/>
            <person name="Voegtly L.J."/>
            <person name="Matveyev A.V."/>
            <person name="Teixeira M.M."/>
            <person name="Camargo E.P."/>
            <person name="Buck G.A."/>
        </authorList>
    </citation>
    <scope>NUCLEOTIDE SEQUENCE [LARGE SCALE GENOMIC DNA]</scope>
    <source>
        <strain evidence="13 14">TCC036E</strain>
    </source>
</reference>
<dbReference type="GO" id="GO:0005524">
    <property type="term" value="F:ATP binding"/>
    <property type="evidence" value="ECO:0007669"/>
    <property type="project" value="UniProtKB-UniRule"/>
</dbReference>
<keyword evidence="6 11" id="KW-0547">Nucleotide-binding</keyword>
<comment type="catalytic activity">
    <reaction evidence="10 11">
        <text>tRNA(Gly) + glycine + ATP = glycyl-tRNA(Gly) + AMP + diphosphate</text>
        <dbReference type="Rhea" id="RHEA:16013"/>
        <dbReference type="Rhea" id="RHEA-COMP:9664"/>
        <dbReference type="Rhea" id="RHEA-COMP:9683"/>
        <dbReference type="ChEBI" id="CHEBI:30616"/>
        <dbReference type="ChEBI" id="CHEBI:33019"/>
        <dbReference type="ChEBI" id="CHEBI:57305"/>
        <dbReference type="ChEBI" id="CHEBI:78442"/>
        <dbReference type="ChEBI" id="CHEBI:78522"/>
        <dbReference type="ChEBI" id="CHEBI:456215"/>
        <dbReference type="EC" id="6.1.1.14"/>
    </reaction>
</comment>
<dbReference type="PRINTS" id="PR01045">
    <property type="entry name" value="TRNASYNTHGB"/>
</dbReference>
<dbReference type="eggNOG" id="COG0751">
    <property type="taxonomic scope" value="Bacteria"/>
</dbReference>
<dbReference type="PROSITE" id="PS50861">
    <property type="entry name" value="AA_TRNA_LIGASE_II_GLYAB"/>
    <property type="match status" value="1"/>
</dbReference>
<dbReference type="PANTHER" id="PTHR30075">
    <property type="entry name" value="GLYCYL-TRNA SYNTHETASE"/>
    <property type="match status" value="1"/>
</dbReference>
<feature type="domain" description="DALR anticodon binding" evidence="12">
    <location>
        <begin position="604"/>
        <end position="704"/>
    </location>
</feature>
<keyword evidence="4 11" id="KW-0963">Cytoplasm</keyword>
<comment type="similarity">
    <text evidence="2 11">Belongs to the class-II aminoacyl-tRNA synthetase family.</text>
</comment>
<dbReference type="InterPro" id="IPR015944">
    <property type="entry name" value="Gly-tRNA-synth_bsu"/>
</dbReference>
<evidence type="ECO:0000256" key="8">
    <source>
        <dbReference type="ARBA" id="ARBA00022917"/>
    </source>
</evidence>
<dbReference type="NCBIfam" id="TIGR00211">
    <property type="entry name" value="glyS"/>
    <property type="match status" value="1"/>
</dbReference>
<dbReference type="GO" id="GO:0004814">
    <property type="term" value="F:arginine-tRNA ligase activity"/>
    <property type="evidence" value="ECO:0007669"/>
    <property type="project" value="InterPro"/>
</dbReference>
<dbReference type="Proteomes" id="UP000011686">
    <property type="component" value="Chromosome"/>
</dbReference>
<keyword evidence="7 11" id="KW-0067">ATP-binding</keyword>
<dbReference type="GO" id="GO:0006426">
    <property type="term" value="P:glycyl-tRNA aminoacylation"/>
    <property type="evidence" value="ECO:0007669"/>
    <property type="project" value="UniProtKB-UniRule"/>
</dbReference>
<protein>
    <recommendedName>
        <fullName evidence="11">Glycine--tRNA ligase beta subunit</fullName>
        <ecNumber evidence="11">6.1.1.14</ecNumber>
    </recommendedName>
    <alternativeName>
        <fullName evidence="11">Glycyl-tRNA synthetase beta subunit</fullName>
        <shortName evidence="11">GlyRS</shortName>
    </alternativeName>
</protein>
<evidence type="ECO:0000256" key="7">
    <source>
        <dbReference type="ARBA" id="ARBA00022840"/>
    </source>
</evidence>
<keyword evidence="14" id="KW-1185">Reference proteome</keyword>
<comment type="subunit">
    <text evidence="3 11">Tetramer of two alpha and two beta subunits.</text>
</comment>
<proteinExistence type="inferred from homology"/>
<sequence>MRTKALTIELLTEELPPKKLLEIENTFTNSISLNLSNNNVIGVNNITNCYSTPRRLAISFSDVLEKSPDVTKKEKLMPKKIGLTENNQPTQALIKKLYSKGLDEKHLSSVKIELNEQQEYLTIENSISGKTIQNIVQETITTTIQNISNQYQSMRYQLPDEVNTVKFIRPARNLLVLFGKELLDISVLGIKSSNETIGHRFMSNSFIKIDHANKYEDILETKGFVIPSFIKRKKYILNELKEKATQINSILGNHEELMSLLDEVTATVEYPSVYIGEFDKEFLELPRECLILTMRSHQKYFPLFEKETNNLINKFLIVSNVYSGKEENIITGNQKVIYPRLSDAKFFYETDNIVSLDKRVLKLKNVIYHNKIGNQLERVERLRIISKYLANKLATDPILADRAAMLSKSDLESLMVGEFPELQGIMGSYYAKQNGESDSIVDALKNQYINRFDQPVTSKNIISAILFLSERIEKVISLFSIKIYPSGEKDPYGLRRAAIGIINIFEKMVEGKTLETNYSNYIDILELSELTLSLFHQKNIDLETPKKAVDFIHDRYKYQLLNNFNRDIIESTFAKKPPLHLILPILKTLEIFKTTPKLSLFLITNKRINNFLKQDNLSTNYFEEKLIDNDAEKILYDAFLNTKHVLLELLQLGKFSEYLELTYSLIYKTDNFLNKVTIMTTDNRICNNRLFLLSKIREIINNFADLSYLNHENNNI</sequence>
<comment type="subcellular location">
    <subcellularLocation>
        <location evidence="1 11">Cytoplasm</location>
    </subcellularLocation>
</comment>
<dbReference type="AlphaFoldDB" id="M1M6Y6"/>
<name>M1M6Y6_9PROT</name>
<dbReference type="Pfam" id="PF05746">
    <property type="entry name" value="DALR_1"/>
    <property type="match status" value="1"/>
</dbReference>